<dbReference type="PANTHER" id="PTHR30093">
    <property type="entry name" value="GENERAL SECRETION PATHWAY PROTEIN G"/>
    <property type="match status" value="1"/>
</dbReference>
<gene>
    <name evidence="2" type="ORF">SYV04_11400</name>
</gene>
<evidence type="ECO:0000313" key="2">
    <source>
        <dbReference type="EMBL" id="MDY7227002.1"/>
    </source>
</evidence>
<dbReference type="Pfam" id="PF14245">
    <property type="entry name" value="Pilin_PilA"/>
    <property type="match status" value="1"/>
</dbReference>
<dbReference type="Pfam" id="PF07963">
    <property type="entry name" value="N_methyl"/>
    <property type="match status" value="1"/>
</dbReference>
<dbReference type="InterPro" id="IPR012902">
    <property type="entry name" value="N_methyl_site"/>
</dbReference>
<dbReference type="EMBL" id="JAXIVS010000003">
    <property type="protein sequence ID" value="MDY7227002.1"/>
    <property type="molecule type" value="Genomic_DNA"/>
</dbReference>
<name>A0ABU5H1L7_9BACT</name>
<dbReference type="PROSITE" id="PS00409">
    <property type="entry name" value="PROKAR_NTER_METHYL"/>
    <property type="match status" value="1"/>
</dbReference>
<keyword evidence="3" id="KW-1185">Reference proteome</keyword>
<dbReference type="NCBIfam" id="TIGR02532">
    <property type="entry name" value="IV_pilin_GFxxxE"/>
    <property type="match status" value="1"/>
</dbReference>
<dbReference type="Gene3D" id="3.30.700.10">
    <property type="entry name" value="Glycoprotein, Type 4 Pilin"/>
    <property type="match status" value="1"/>
</dbReference>
<accession>A0ABU5H1L7</accession>
<keyword evidence="1" id="KW-1133">Transmembrane helix</keyword>
<dbReference type="InterPro" id="IPR028188">
    <property type="entry name" value="Pilin_PilA"/>
</dbReference>
<evidence type="ECO:0000313" key="3">
    <source>
        <dbReference type="Proteomes" id="UP001291309"/>
    </source>
</evidence>
<dbReference type="SUPFAM" id="SSF54523">
    <property type="entry name" value="Pili subunits"/>
    <property type="match status" value="1"/>
</dbReference>
<keyword evidence="1" id="KW-0812">Transmembrane</keyword>
<sequence>MMRRQQKGFTLIELMIVVAIIGILASIAIPSFLRMKARARQSEVSTNLKSLFTALRTQHRLPPRDIHSTGFAPDRGNRYSYHLQDDCPAFENRSAVNAVSNNPDQCVGADTFRYAGFPDVFPVVPMSAVTWDDGAVSNGLSTQSGIFGTPGTWDFMAYGAGDVDDEILDGADTWLIASADGELTPACPTTGGVAGRVAAGEPFNTNNDVNCR</sequence>
<feature type="transmembrane region" description="Helical" evidence="1">
    <location>
        <begin position="12"/>
        <end position="33"/>
    </location>
</feature>
<keyword evidence="1" id="KW-0472">Membrane</keyword>
<reference evidence="2 3" key="1">
    <citation type="submission" date="2023-12" db="EMBL/GenBank/DDBJ databases">
        <title>the genome sequence of Hyalangium sp. s54d21.</title>
        <authorList>
            <person name="Zhang X."/>
        </authorList>
    </citation>
    <scope>NUCLEOTIDE SEQUENCE [LARGE SCALE GENOMIC DNA]</scope>
    <source>
        <strain evidence="3">s54d21</strain>
    </source>
</reference>
<proteinExistence type="predicted"/>
<comment type="caution">
    <text evidence="2">The sequence shown here is derived from an EMBL/GenBank/DDBJ whole genome shotgun (WGS) entry which is preliminary data.</text>
</comment>
<protein>
    <submittedName>
        <fullName evidence="2">Prepilin-type N-terminal cleavage/methylation domain-containing protein</fullName>
    </submittedName>
</protein>
<dbReference type="Proteomes" id="UP001291309">
    <property type="component" value="Unassembled WGS sequence"/>
</dbReference>
<dbReference type="InterPro" id="IPR045584">
    <property type="entry name" value="Pilin-like"/>
</dbReference>
<organism evidence="2 3">
    <name type="scientific">Hyalangium rubrum</name>
    <dbReference type="NCBI Taxonomy" id="3103134"/>
    <lineage>
        <taxon>Bacteria</taxon>
        <taxon>Pseudomonadati</taxon>
        <taxon>Myxococcota</taxon>
        <taxon>Myxococcia</taxon>
        <taxon>Myxococcales</taxon>
        <taxon>Cystobacterineae</taxon>
        <taxon>Archangiaceae</taxon>
        <taxon>Hyalangium</taxon>
    </lineage>
</organism>
<evidence type="ECO:0000256" key="1">
    <source>
        <dbReference type="SAM" id="Phobius"/>
    </source>
</evidence>